<dbReference type="Pfam" id="PF02897">
    <property type="entry name" value="Peptidase_S9_N"/>
    <property type="match status" value="1"/>
</dbReference>
<dbReference type="RefSeq" id="WP_097643771.1">
    <property type="nucleotide sequence ID" value="NZ_NQWI01000031.1"/>
</dbReference>
<dbReference type="SUPFAM" id="SSF50993">
    <property type="entry name" value="Peptidase/esterase 'gauge' domain"/>
    <property type="match status" value="1"/>
</dbReference>
<keyword evidence="8" id="KW-1185">Reference proteome</keyword>
<evidence type="ECO:0000259" key="5">
    <source>
        <dbReference type="Pfam" id="PF00326"/>
    </source>
</evidence>
<dbReference type="GO" id="GO:0004252">
    <property type="term" value="F:serine-type endopeptidase activity"/>
    <property type="evidence" value="ECO:0007669"/>
    <property type="project" value="UniProtKB-EC"/>
</dbReference>
<dbReference type="Gene3D" id="3.40.50.1820">
    <property type="entry name" value="alpha/beta hydrolase"/>
    <property type="match status" value="1"/>
</dbReference>
<dbReference type="InterPro" id="IPR023302">
    <property type="entry name" value="Pept_S9A_N"/>
</dbReference>
<keyword evidence="4" id="KW-0720">Serine protease</keyword>
<comment type="caution">
    <text evidence="7">The sequence shown here is derived from an EMBL/GenBank/DDBJ whole genome shotgun (WGS) entry which is preliminary data.</text>
</comment>
<accession>A0A2A6RKA1</accession>
<dbReference type="Pfam" id="PF00326">
    <property type="entry name" value="Peptidase_S9"/>
    <property type="match status" value="1"/>
</dbReference>
<dbReference type="OrthoDB" id="9801421at2"/>
<sequence>MATKDPQPPHAIPRPLTRTVHGLLLSDEYAWLEDRDNPETLAYLEAENGYAEALLAEHAPLREQLYHELRGRIKEQDRSVPVRRGPYFYYQRNEADHEHALFCRQWAPDGPEELLLDLNALAANHAYCQLGPCAPSPDHGLLAYGLDTTGAKIYTLAIKDLQSGALLPEQIPNVAWNIAWGEDGRSLYYTTFDQAHRAYRLYRHTLGHDPAEDELLYEEADERFSLTLRKTRSGAFLLLNLFSFDCSEVRYKPADDPAAPFVVFDQRQPQVQYQLEHQGDNFLIVSNAEAENFCVRIAAVADPSQRCVLLPHRPDVLIDGVDAFANHLVVYERRAGLQQLRISAPDGTNVRYVRFPESVYKFYPEGNFEYTSDSVRFVYSSLVTPRSVIDYELQKGRWQLRKRDEIPSGYDPARYVAERIEASAPDGALVPMSLVRRRETPQDGTAPALLVGYGAYGMSYDPGFNPHWISLLDRGFVCAIAHVRGGQELGRAWYEAGRLTNKKNSFSDFIACAEHLIEHGYTSAARLAISGTSAGGLLVSAVVNMRPDLFRAVIARVPFTNVISAMLNPELPLTIGEYEQWGDPAVAEQFHAMRDYSSYDQISAQAYPHILATAGLYDLQVPYWDPAKWVARLRARKTDSNMLLLRTNMQAGHSGASGRFAILEELAFEYAFLLEALGGGA</sequence>
<evidence type="ECO:0000256" key="3">
    <source>
        <dbReference type="ARBA" id="ARBA00022801"/>
    </source>
</evidence>
<feature type="domain" description="Peptidase S9A N-terminal" evidence="6">
    <location>
        <begin position="17"/>
        <end position="402"/>
    </location>
</feature>
<dbReference type="GO" id="GO:0006508">
    <property type="term" value="P:proteolysis"/>
    <property type="evidence" value="ECO:0007669"/>
    <property type="project" value="UniProtKB-KW"/>
</dbReference>
<feature type="domain" description="Peptidase S9 prolyl oligopeptidase catalytic" evidence="5">
    <location>
        <begin position="467"/>
        <end position="679"/>
    </location>
</feature>
<keyword evidence="2" id="KW-0645">Protease</keyword>
<dbReference type="PRINTS" id="PR00862">
    <property type="entry name" value="PROLIGOPTASE"/>
</dbReference>
<name>A0A2A6RKA1_9CHLR</name>
<dbReference type="SUPFAM" id="SSF53474">
    <property type="entry name" value="alpha/beta-Hydrolases"/>
    <property type="match status" value="1"/>
</dbReference>
<proteinExistence type="inferred from homology"/>
<evidence type="ECO:0000256" key="1">
    <source>
        <dbReference type="ARBA" id="ARBA00005228"/>
    </source>
</evidence>
<evidence type="ECO:0000313" key="7">
    <source>
        <dbReference type="EMBL" id="PDW03383.1"/>
    </source>
</evidence>
<protein>
    <submittedName>
        <fullName evidence="7">Oligopeptidase B</fullName>
        <ecNumber evidence="7">3.4.21.83</ecNumber>
    </submittedName>
</protein>
<dbReference type="PANTHER" id="PTHR11757">
    <property type="entry name" value="PROTEASE FAMILY S9A OLIGOPEPTIDASE"/>
    <property type="match status" value="1"/>
</dbReference>
<evidence type="ECO:0000256" key="4">
    <source>
        <dbReference type="ARBA" id="ARBA00022825"/>
    </source>
</evidence>
<dbReference type="PANTHER" id="PTHR11757:SF19">
    <property type="entry name" value="PROLYL ENDOPEPTIDASE-LIKE"/>
    <property type="match status" value="1"/>
</dbReference>
<dbReference type="Proteomes" id="UP000220527">
    <property type="component" value="Unassembled WGS sequence"/>
</dbReference>
<reference evidence="8" key="1">
    <citation type="submission" date="2017-08" db="EMBL/GenBank/DDBJ databases">
        <authorList>
            <person name="Grouzdev D.S."/>
            <person name="Gaisin V.A."/>
            <person name="Rysina M.S."/>
            <person name="Gorlenko V.M."/>
        </authorList>
    </citation>
    <scope>NUCLEOTIDE SEQUENCE [LARGE SCALE GENOMIC DNA]</scope>
    <source>
        <strain evidence="8">Kir15-3F</strain>
    </source>
</reference>
<evidence type="ECO:0000256" key="2">
    <source>
        <dbReference type="ARBA" id="ARBA00022670"/>
    </source>
</evidence>
<dbReference type="EC" id="3.4.21.83" evidence="7"/>
<evidence type="ECO:0000259" key="6">
    <source>
        <dbReference type="Pfam" id="PF02897"/>
    </source>
</evidence>
<dbReference type="InterPro" id="IPR001375">
    <property type="entry name" value="Peptidase_S9_cat"/>
</dbReference>
<organism evidence="7 8">
    <name type="scientific">Candidatus Viridilinea mediisalina</name>
    <dbReference type="NCBI Taxonomy" id="2024553"/>
    <lineage>
        <taxon>Bacteria</taxon>
        <taxon>Bacillati</taxon>
        <taxon>Chloroflexota</taxon>
        <taxon>Chloroflexia</taxon>
        <taxon>Chloroflexales</taxon>
        <taxon>Chloroflexineae</taxon>
        <taxon>Oscillochloridaceae</taxon>
        <taxon>Candidatus Viridilinea</taxon>
    </lineage>
</organism>
<dbReference type="InterPro" id="IPR029058">
    <property type="entry name" value="AB_hydrolase_fold"/>
</dbReference>
<dbReference type="Gene3D" id="2.130.10.120">
    <property type="entry name" value="Prolyl oligopeptidase, N-terminal domain"/>
    <property type="match status" value="1"/>
</dbReference>
<gene>
    <name evidence="7" type="ORF">CJ255_08995</name>
</gene>
<dbReference type="EMBL" id="NQWI01000031">
    <property type="protein sequence ID" value="PDW03383.1"/>
    <property type="molecule type" value="Genomic_DNA"/>
</dbReference>
<keyword evidence="3 7" id="KW-0378">Hydrolase</keyword>
<evidence type="ECO:0000313" key="8">
    <source>
        <dbReference type="Proteomes" id="UP000220527"/>
    </source>
</evidence>
<dbReference type="InterPro" id="IPR002470">
    <property type="entry name" value="Peptidase_S9A"/>
</dbReference>
<comment type="similarity">
    <text evidence="1">Belongs to the peptidase S9A family.</text>
</comment>
<dbReference type="AlphaFoldDB" id="A0A2A6RKA1"/>
<dbReference type="InterPro" id="IPR051543">
    <property type="entry name" value="Serine_Peptidase_S9A"/>
</dbReference>